<keyword evidence="2" id="KW-1185">Reference proteome</keyword>
<comment type="caution">
    <text evidence="1">The sequence shown here is derived from an EMBL/GenBank/DDBJ whole genome shotgun (WGS) entry which is preliminary data.</text>
</comment>
<protein>
    <submittedName>
        <fullName evidence="1">Uncharacterized protein</fullName>
    </submittedName>
</protein>
<gene>
    <name evidence="1" type="ORF">POJ06DRAFT_295299</name>
</gene>
<dbReference type="GeneID" id="80885670"/>
<organism evidence="1 2">
    <name type="scientific">Lipomyces tetrasporus</name>
    <dbReference type="NCBI Taxonomy" id="54092"/>
    <lineage>
        <taxon>Eukaryota</taxon>
        <taxon>Fungi</taxon>
        <taxon>Dikarya</taxon>
        <taxon>Ascomycota</taxon>
        <taxon>Saccharomycotina</taxon>
        <taxon>Lipomycetes</taxon>
        <taxon>Lipomycetales</taxon>
        <taxon>Lipomycetaceae</taxon>
        <taxon>Lipomyces</taxon>
    </lineage>
</organism>
<accession>A0AAD7QUY0</accession>
<dbReference type="Proteomes" id="UP001217417">
    <property type="component" value="Unassembled WGS sequence"/>
</dbReference>
<sequence>MDQSEVALKDSNYCRKCASCRTWIRCEALHVLQQMFVSIDGQPLKSCKRCRDNVTDSEKPNRGPKRAGFDLDEYYETHEEFVEPHDNHKFDAALQSLRIEATLSSTFLIENDISVAITHKAETASYRNDMFDCTGYYFHLRRIKRPDGRRFNLSCSRSIEPKTERDPLSIRRYTAAKEFFECQGELHISFSKVNESAMVVYEHNYIEAQKRLPPRQIYQNLLQMADEPQIYKTEFYTITMQQVYNVWLSLTKTSGKGRGERL</sequence>
<dbReference type="EMBL" id="JARPMG010000005">
    <property type="protein sequence ID" value="KAJ8100202.1"/>
    <property type="molecule type" value="Genomic_DNA"/>
</dbReference>
<reference evidence="1" key="1">
    <citation type="submission" date="2023-03" db="EMBL/GenBank/DDBJ databases">
        <title>Near-Complete genome sequence of Lipomyces tetrasporous NRRL Y-64009, an oleaginous yeast capable of growing on lignocellulosic hydrolysates.</title>
        <authorList>
            <consortium name="Lawrence Berkeley National Laboratory"/>
            <person name="Jagtap S.S."/>
            <person name="Liu J.-J."/>
            <person name="Walukiewicz H.E."/>
            <person name="Pangilinan J."/>
            <person name="Lipzen A."/>
            <person name="Ahrendt S."/>
            <person name="Koriabine M."/>
            <person name="Cobaugh K."/>
            <person name="Salamov A."/>
            <person name="Yoshinaga Y."/>
            <person name="Ng V."/>
            <person name="Daum C."/>
            <person name="Grigoriev I.V."/>
            <person name="Slininger P.J."/>
            <person name="Dien B.S."/>
            <person name="Jin Y.-S."/>
            <person name="Rao C.V."/>
        </authorList>
    </citation>
    <scope>NUCLEOTIDE SEQUENCE</scope>
    <source>
        <strain evidence="1">NRRL Y-64009</strain>
    </source>
</reference>
<evidence type="ECO:0000313" key="1">
    <source>
        <dbReference type="EMBL" id="KAJ8100202.1"/>
    </source>
</evidence>
<dbReference type="RefSeq" id="XP_056043652.1">
    <property type="nucleotide sequence ID" value="XM_056190504.1"/>
</dbReference>
<evidence type="ECO:0000313" key="2">
    <source>
        <dbReference type="Proteomes" id="UP001217417"/>
    </source>
</evidence>
<dbReference type="AlphaFoldDB" id="A0AAD7QUY0"/>
<name>A0AAD7QUY0_9ASCO</name>
<proteinExistence type="predicted"/>